<dbReference type="InterPro" id="IPR001969">
    <property type="entry name" value="Aspartic_peptidase_AS"/>
</dbReference>
<dbReference type="InterPro" id="IPR033121">
    <property type="entry name" value="PEPTIDASE_A1"/>
</dbReference>
<sequence>MSQQQFFPNRGGCVGHRQFDSELSSTFRALKSKEGETAASFIQYGTGSCKSAFPFVGLPFDGIVGLGFPDQETGSKLPSSALPLVDALKSHHLSFTTTLECFSTQRICSIHIATFPQVYMASSQFGAINPQFAQQNKTARWFPVISVGKFLILCRVATLQTKNCTCSTLDYWEIGIHSIKVGDESFKTCRKEGCRAAVDTGSSLITGPSSIILPLLETLNVATDCSNKDNLPEISFVLRDFRGHNVRFPLKPRDYLIEEIDENGKSIQC</sequence>
<comment type="similarity">
    <text evidence="1">Belongs to the peptidase A1 family.</text>
</comment>
<feature type="domain" description="Peptidase A1" evidence="5">
    <location>
        <begin position="55"/>
        <end position="263"/>
    </location>
</feature>
<proteinExistence type="inferred from homology"/>
<comment type="caution">
    <text evidence="6">The sequence shown here is derived from an EMBL/GenBank/DDBJ whole genome shotgun (WGS) entry which is preliminary data.</text>
</comment>
<evidence type="ECO:0000259" key="5">
    <source>
        <dbReference type="Pfam" id="PF00026"/>
    </source>
</evidence>
<keyword evidence="4" id="KW-0378">Hydrolase</keyword>
<evidence type="ECO:0000256" key="3">
    <source>
        <dbReference type="ARBA" id="ARBA00022750"/>
    </source>
</evidence>
<evidence type="ECO:0000256" key="4">
    <source>
        <dbReference type="ARBA" id="ARBA00022801"/>
    </source>
</evidence>
<dbReference type="Gene3D" id="2.40.70.10">
    <property type="entry name" value="Acid Proteases"/>
    <property type="match status" value="1"/>
</dbReference>
<dbReference type="PANTHER" id="PTHR47966">
    <property type="entry name" value="BETA-SITE APP-CLEAVING ENZYME, ISOFORM A-RELATED"/>
    <property type="match status" value="1"/>
</dbReference>
<keyword evidence="7" id="KW-1185">Reference proteome</keyword>
<evidence type="ECO:0000313" key="7">
    <source>
        <dbReference type="Proteomes" id="UP000823046"/>
    </source>
</evidence>
<dbReference type="PROSITE" id="PS00141">
    <property type="entry name" value="ASP_PROTEASE"/>
    <property type="match status" value="1"/>
</dbReference>
<keyword evidence="2" id="KW-0645">Protease</keyword>
<reference evidence="6 7" key="1">
    <citation type="journal article" date="2020" name="bioRxiv">
        <title>Metabolic contributions of an alphaproteobacterial endosymbiont in the apicomplexan Cardiosporidium cionae.</title>
        <authorList>
            <person name="Hunter E.S."/>
            <person name="Paight C.J."/>
            <person name="Lane C.E."/>
        </authorList>
    </citation>
    <scope>NUCLEOTIDE SEQUENCE [LARGE SCALE GENOMIC DNA]</scope>
    <source>
        <strain evidence="6">ESH_2018</strain>
    </source>
</reference>
<dbReference type="PANTHER" id="PTHR47966:SF51">
    <property type="entry name" value="BETA-SITE APP-CLEAVING ENZYME, ISOFORM A-RELATED"/>
    <property type="match status" value="1"/>
</dbReference>
<dbReference type="InterPro" id="IPR021109">
    <property type="entry name" value="Peptidase_aspartic_dom_sf"/>
</dbReference>
<gene>
    <name evidence="6" type="ORF">IE077_004140</name>
</gene>
<evidence type="ECO:0000256" key="2">
    <source>
        <dbReference type="ARBA" id="ARBA00022670"/>
    </source>
</evidence>
<name>A0ABQ7JE31_9APIC</name>
<dbReference type="Proteomes" id="UP000823046">
    <property type="component" value="Unassembled WGS sequence"/>
</dbReference>
<evidence type="ECO:0000256" key="1">
    <source>
        <dbReference type="ARBA" id="ARBA00007447"/>
    </source>
</evidence>
<dbReference type="EMBL" id="JADAQX010000068">
    <property type="protein sequence ID" value="KAF8822264.1"/>
    <property type="molecule type" value="Genomic_DNA"/>
</dbReference>
<dbReference type="SUPFAM" id="SSF50630">
    <property type="entry name" value="Acid proteases"/>
    <property type="match status" value="1"/>
</dbReference>
<accession>A0ABQ7JE31</accession>
<keyword evidence="3" id="KW-0064">Aspartyl protease</keyword>
<organism evidence="6 7">
    <name type="scientific">Cardiosporidium cionae</name>
    <dbReference type="NCBI Taxonomy" id="476202"/>
    <lineage>
        <taxon>Eukaryota</taxon>
        <taxon>Sar</taxon>
        <taxon>Alveolata</taxon>
        <taxon>Apicomplexa</taxon>
        <taxon>Aconoidasida</taxon>
        <taxon>Nephromycida</taxon>
        <taxon>Cardiosporidium</taxon>
    </lineage>
</organism>
<evidence type="ECO:0000313" key="6">
    <source>
        <dbReference type="EMBL" id="KAF8822264.1"/>
    </source>
</evidence>
<dbReference type="InterPro" id="IPR001461">
    <property type="entry name" value="Aspartic_peptidase_A1"/>
</dbReference>
<dbReference type="Pfam" id="PF00026">
    <property type="entry name" value="Asp"/>
    <property type="match status" value="1"/>
</dbReference>
<protein>
    <submittedName>
        <fullName evidence="6">Aspartyl proteinase (Eimepsin)</fullName>
    </submittedName>
</protein>